<evidence type="ECO:0000259" key="1">
    <source>
        <dbReference type="PROSITE" id="PS50053"/>
    </source>
</evidence>
<dbReference type="GO" id="GO:0031593">
    <property type="term" value="F:polyubiquitin modification-dependent protein binding"/>
    <property type="evidence" value="ECO:0007669"/>
    <property type="project" value="TreeGrafter"/>
</dbReference>
<dbReference type="OrthoDB" id="5651104at2"/>
<keyword evidence="2" id="KW-0378">Hydrolase</keyword>
<accession>A0A078KW14</accession>
<dbReference type="InterPro" id="IPR019956">
    <property type="entry name" value="Ubiquitin_dom"/>
</dbReference>
<dbReference type="InterPro" id="IPR036412">
    <property type="entry name" value="HAD-like_sf"/>
</dbReference>
<reference evidence="2 3" key="1">
    <citation type="submission" date="2014-06" db="EMBL/GenBank/DDBJ databases">
        <authorList>
            <person name="Urmite Genomes Urmite Genomes"/>
        </authorList>
    </citation>
    <scope>NUCLEOTIDE SEQUENCE [LARGE SCALE GENOMIC DNA]</scope>
</reference>
<dbReference type="EMBL" id="CCSB01000001">
    <property type="protein sequence ID" value="CDZ77197.1"/>
    <property type="molecule type" value="Genomic_DNA"/>
</dbReference>
<dbReference type="Gene3D" id="3.10.20.90">
    <property type="entry name" value="Phosphatidylinositol 3-kinase Catalytic Subunit, Chain A, domain 1"/>
    <property type="match status" value="1"/>
</dbReference>
<dbReference type="GO" id="GO:0043130">
    <property type="term" value="F:ubiquitin binding"/>
    <property type="evidence" value="ECO:0007669"/>
    <property type="project" value="TreeGrafter"/>
</dbReference>
<dbReference type="PROSITE" id="PS50053">
    <property type="entry name" value="UBIQUITIN_2"/>
    <property type="match status" value="1"/>
</dbReference>
<dbReference type="SUPFAM" id="SSF54236">
    <property type="entry name" value="Ubiquitin-like"/>
    <property type="match status" value="1"/>
</dbReference>
<dbReference type="GO" id="GO:0005829">
    <property type="term" value="C:cytosol"/>
    <property type="evidence" value="ECO:0007669"/>
    <property type="project" value="TreeGrafter"/>
</dbReference>
<dbReference type="SUPFAM" id="SSF56784">
    <property type="entry name" value="HAD-like"/>
    <property type="match status" value="1"/>
</dbReference>
<name>A0A078KW14_9GAMM</name>
<dbReference type="InterPro" id="IPR029071">
    <property type="entry name" value="Ubiquitin-like_domsf"/>
</dbReference>
<feature type="domain" description="Ubiquitin-like" evidence="1">
    <location>
        <begin position="1"/>
        <end position="58"/>
    </location>
</feature>
<dbReference type="PRINTS" id="PR00348">
    <property type="entry name" value="UBIQUITIN"/>
</dbReference>
<dbReference type="PANTHER" id="PTHR10621">
    <property type="entry name" value="UV EXCISION REPAIR PROTEIN RAD23"/>
    <property type="match status" value="1"/>
</dbReference>
<dbReference type="PANTHER" id="PTHR10621:SF0">
    <property type="entry name" value="UV EXCISION REPAIR PROTEIN RAD23"/>
    <property type="match status" value="1"/>
</dbReference>
<dbReference type="eggNOG" id="COG5272">
    <property type="taxonomic scope" value="Bacteria"/>
</dbReference>
<dbReference type="InterPro" id="IPR023214">
    <property type="entry name" value="HAD_sf"/>
</dbReference>
<dbReference type="RefSeq" id="WP_043873584.1">
    <property type="nucleotide sequence ID" value="NZ_CCVW01000001.1"/>
</dbReference>
<dbReference type="InterPro" id="IPR000626">
    <property type="entry name" value="Ubiquitin-like_dom"/>
</dbReference>
<dbReference type="CDD" id="cd17039">
    <property type="entry name" value="Ubl_ubiquitin_like"/>
    <property type="match status" value="1"/>
</dbReference>
<keyword evidence="3" id="KW-1185">Reference proteome</keyword>
<dbReference type="SMART" id="SM00213">
    <property type="entry name" value="UBQ"/>
    <property type="match status" value="1"/>
</dbReference>
<gene>
    <name evidence="2" type="ORF">BN59_01479</name>
</gene>
<organism evidence="2 3">
    <name type="scientific">Legionella massiliensis</name>
    <dbReference type="NCBI Taxonomy" id="1034943"/>
    <lineage>
        <taxon>Bacteria</taxon>
        <taxon>Pseudomonadati</taxon>
        <taxon>Pseudomonadota</taxon>
        <taxon>Gammaproteobacteria</taxon>
        <taxon>Legionellales</taxon>
        <taxon>Legionellaceae</taxon>
        <taxon>Legionella</taxon>
    </lineage>
</organism>
<dbReference type="Gene3D" id="3.40.50.1000">
    <property type="entry name" value="HAD superfamily/HAD-like"/>
    <property type="match status" value="1"/>
</dbReference>
<evidence type="ECO:0000313" key="2">
    <source>
        <dbReference type="EMBL" id="CDZ77197.1"/>
    </source>
</evidence>
<dbReference type="GO" id="GO:0070628">
    <property type="term" value="F:proteasome binding"/>
    <property type="evidence" value="ECO:0007669"/>
    <property type="project" value="TreeGrafter"/>
</dbReference>
<evidence type="ECO:0000313" key="3">
    <source>
        <dbReference type="Proteomes" id="UP000044071"/>
    </source>
</evidence>
<dbReference type="GO" id="GO:0043161">
    <property type="term" value="P:proteasome-mediated ubiquitin-dependent protein catabolic process"/>
    <property type="evidence" value="ECO:0007669"/>
    <property type="project" value="TreeGrafter"/>
</dbReference>
<proteinExistence type="predicted"/>
<dbReference type="STRING" id="1034943.BN59_01479"/>
<protein>
    <submittedName>
        <fullName evidence="2">HAD hydrolase, family IA, variant 3</fullName>
    </submittedName>
</protein>
<dbReference type="AlphaFoldDB" id="A0A078KW14"/>
<dbReference type="Pfam" id="PF00240">
    <property type="entry name" value="ubiquitin"/>
    <property type="match status" value="1"/>
</dbReference>
<sequence>MRFFVRTPTGETFFLETTNTDTWLDVKKMIAEREGISIDSQRLIFAGQPLADQRLVNEHRGFRENGEINLLQSLENSPEGMVAVQDEYRQVADTVEPVIEASAPPLASSGTKIMAFNVSETFDVMVGGSVAADLLHSAQEQGIAIVLVTGNGTSDEVVDRTLKFFDDYGITIHPEYYSGSTPDDTGIKIPGLEQILADFNISKSELVFFDDSASNIAEAQAAGFQTIHVTGAEALQEGILNALFMDMEDGLAIIAKGLPPVAVTSPAVTSFQEYGSASTSAGPSISLGDGGIEEDLEANRAYWSDIQARETLFNDSDLWQAMGSSSHIGQEDSQRTWVSASQLPSHGMFAGSGAAQSAPVIPRAYYSYDDLTEDQRAYVSELAEEASIAYGHTFSSREFWEMNGPVEKEEIFQNFVAARESGSFNSR</sequence>
<dbReference type="Proteomes" id="UP000044071">
    <property type="component" value="Unassembled WGS sequence"/>
</dbReference>
<dbReference type="GO" id="GO:0016787">
    <property type="term" value="F:hydrolase activity"/>
    <property type="evidence" value="ECO:0007669"/>
    <property type="project" value="UniProtKB-KW"/>
</dbReference>